<name>A0AAD8RAZ5_LOLMU</name>
<dbReference type="SUPFAM" id="SSF53474">
    <property type="entry name" value="alpha/beta-Hydrolases"/>
    <property type="match status" value="1"/>
</dbReference>
<dbReference type="InterPro" id="IPR002921">
    <property type="entry name" value="Fungal_lipase-type"/>
</dbReference>
<comment type="caution">
    <text evidence="2">The sequence shown here is derived from an EMBL/GenBank/DDBJ whole genome shotgun (WGS) entry which is preliminary data.</text>
</comment>
<gene>
    <name evidence="2" type="ORF">QYE76_022434</name>
</gene>
<feature type="domain" description="Fungal lipase-type" evidence="1">
    <location>
        <begin position="124"/>
        <end position="193"/>
    </location>
</feature>
<dbReference type="EMBL" id="JAUUTY010000006">
    <property type="protein sequence ID" value="KAK1616917.1"/>
    <property type="molecule type" value="Genomic_DNA"/>
</dbReference>
<dbReference type="AlphaFoldDB" id="A0AAD8RAZ5"/>
<evidence type="ECO:0000313" key="3">
    <source>
        <dbReference type="Proteomes" id="UP001231189"/>
    </source>
</evidence>
<organism evidence="2 3">
    <name type="scientific">Lolium multiflorum</name>
    <name type="common">Italian ryegrass</name>
    <name type="synonym">Lolium perenne subsp. multiflorum</name>
    <dbReference type="NCBI Taxonomy" id="4521"/>
    <lineage>
        <taxon>Eukaryota</taxon>
        <taxon>Viridiplantae</taxon>
        <taxon>Streptophyta</taxon>
        <taxon>Embryophyta</taxon>
        <taxon>Tracheophyta</taxon>
        <taxon>Spermatophyta</taxon>
        <taxon>Magnoliopsida</taxon>
        <taxon>Liliopsida</taxon>
        <taxon>Poales</taxon>
        <taxon>Poaceae</taxon>
        <taxon>BOP clade</taxon>
        <taxon>Pooideae</taxon>
        <taxon>Poodae</taxon>
        <taxon>Poeae</taxon>
        <taxon>Poeae Chloroplast Group 2 (Poeae type)</taxon>
        <taxon>Loliodinae</taxon>
        <taxon>Loliinae</taxon>
        <taxon>Lolium</taxon>
    </lineage>
</organism>
<dbReference type="GO" id="GO:0006629">
    <property type="term" value="P:lipid metabolic process"/>
    <property type="evidence" value="ECO:0007669"/>
    <property type="project" value="InterPro"/>
</dbReference>
<dbReference type="PANTHER" id="PTHR31479">
    <property type="entry name" value="ALPHA/BETA-HYDROLASES SUPERFAMILY PROTEIN"/>
    <property type="match status" value="1"/>
</dbReference>
<evidence type="ECO:0000259" key="1">
    <source>
        <dbReference type="Pfam" id="PF01764"/>
    </source>
</evidence>
<dbReference type="PANTHER" id="PTHR31479:SF25">
    <property type="entry name" value="OS07G0527900 PROTEIN"/>
    <property type="match status" value="1"/>
</dbReference>
<proteinExistence type="predicted"/>
<evidence type="ECO:0000313" key="2">
    <source>
        <dbReference type="EMBL" id="KAK1616917.1"/>
    </source>
</evidence>
<accession>A0AAD8RAZ5</accession>
<sequence length="377" mass="42201">MSSTSELDLADCFDISGPAHIMSRVNTDPPSPLMIDWNNEEDRRCVAACVVQGTYILENDRTKCRVHPNTLAPQWWESFNFRLIEVLKDATYDQKGSMFSFGAIFEHVPPAEAPRHPSAPQYIVAFRGTMLSNPKDIHLDLKVIANTLPSCKRSKRAHTALTKLVATIAKSKAGFGNCSIWLTGHSLGASLALDVGRAMMSDQGLNLPTFLFNPPQVSLGPAINLLLPTDVVRRELHVASNLVKAGLGLVLSPHRRRMQALFERLSPWAPNLYVHDKDLVCQGYISYFEQRQQLQERFSGDVAKCATSLSYRDMLFSALGKDKERPHLLPSATLWRNSSMGKDVHGLKKTSLAAHQLQQWWKPEAELTLSNRRYSLP</sequence>
<dbReference type="InterPro" id="IPR029058">
    <property type="entry name" value="AB_hydrolase_fold"/>
</dbReference>
<protein>
    <recommendedName>
        <fullName evidence="1">Fungal lipase-type domain-containing protein</fullName>
    </recommendedName>
</protein>
<dbReference type="Proteomes" id="UP001231189">
    <property type="component" value="Unassembled WGS sequence"/>
</dbReference>
<dbReference type="Gene3D" id="3.40.50.1820">
    <property type="entry name" value="alpha/beta hydrolase"/>
    <property type="match status" value="1"/>
</dbReference>
<dbReference type="Pfam" id="PF01764">
    <property type="entry name" value="Lipase_3"/>
    <property type="match status" value="1"/>
</dbReference>
<reference evidence="2" key="1">
    <citation type="submission" date="2023-07" db="EMBL/GenBank/DDBJ databases">
        <title>A chromosome-level genome assembly of Lolium multiflorum.</title>
        <authorList>
            <person name="Chen Y."/>
            <person name="Copetti D."/>
            <person name="Kolliker R."/>
            <person name="Studer B."/>
        </authorList>
    </citation>
    <scope>NUCLEOTIDE SEQUENCE</scope>
    <source>
        <strain evidence="2">02402/16</strain>
        <tissue evidence="2">Leaf</tissue>
    </source>
</reference>
<keyword evidence="3" id="KW-1185">Reference proteome</keyword>